<gene>
    <name evidence="2" type="ORF">ERS852461_03448</name>
    <name evidence="3" type="ORF">NXW97_09435</name>
</gene>
<dbReference type="GeneID" id="69589040"/>
<dbReference type="Gene3D" id="2.60.40.1740">
    <property type="entry name" value="hypothetical protein (bacova_03559)"/>
    <property type="match status" value="1"/>
</dbReference>
<feature type="domain" description="BT-3987-like N-terminal" evidence="1">
    <location>
        <begin position="38"/>
        <end position="154"/>
    </location>
</feature>
<dbReference type="InterPro" id="IPR008979">
    <property type="entry name" value="Galactose-bd-like_sf"/>
</dbReference>
<accession>A0A3E5G4B2</accession>
<reference evidence="3" key="2">
    <citation type="submission" date="2022-08" db="EMBL/GenBank/DDBJ databases">
        <title>Genome Sequencing of Bacteroides fragilis Group Isolates with Nanopore Technology.</title>
        <authorList>
            <person name="Tisza M.J."/>
            <person name="Smith D."/>
            <person name="Dekker J.P."/>
        </authorList>
    </citation>
    <scope>NUCLEOTIDE SEQUENCE</scope>
    <source>
        <strain evidence="3">BFG-351</strain>
    </source>
</reference>
<dbReference type="Gene3D" id="2.60.120.260">
    <property type="entry name" value="Galactose-binding domain-like"/>
    <property type="match status" value="1"/>
</dbReference>
<name>A0A3E5G4B2_9BACE</name>
<protein>
    <submittedName>
        <fullName evidence="2">Coagulation factor 5/8 type domain protein</fullName>
    </submittedName>
    <submittedName>
        <fullName evidence="3">DUF1735 domain-containing protein</fullName>
    </submittedName>
</protein>
<evidence type="ECO:0000313" key="3">
    <source>
        <dbReference type="EMBL" id="MCS2792226.1"/>
    </source>
</evidence>
<dbReference type="EMBL" id="JANUTS010000001">
    <property type="protein sequence ID" value="MCS2792226.1"/>
    <property type="molecule type" value="Genomic_DNA"/>
</dbReference>
<proteinExistence type="predicted"/>
<dbReference type="EMBL" id="CZAE01000018">
    <property type="protein sequence ID" value="CUP81400.1"/>
    <property type="molecule type" value="Genomic_DNA"/>
</dbReference>
<dbReference type="Proteomes" id="UP001204548">
    <property type="component" value="Unassembled WGS sequence"/>
</dbReference>
<reference evidence="2 4" key="1">
    <citation type="submission" date="2015-09" db="EMBL/GenBank/DDBJ databases">
        <authorList>
            <consortium name="Pathogen Informatics"/>
        </authorList>
    </citation>
    <scope>NUCLEOTIDE SEQUENCE [LARGE SCALE GENOMIC DNA]</scope>
    <source>
        <strain evidence="2 4">2789STDY5834846</strain>
    </source>
</reference>
<accession>A0A174REH2</accession>
<dbReference type="Proteomes" id="UP000095606">
    <property type="component" value="Unassembled WGS sequence"/>
</dbReference>
<dbReference type="Pfam" id="PF08522">
    <property type="entry name" value="BT_3987-like_N"/>
    <property type="match status" value="1"/>
</dbReference>
<sequence length="430" mass="47095">MKHISIALCLCGMILMNTSCDNYDDTYPQEYEKILSLQTTGEQAVDLYKTGEATNYSITVIKSGSNPTLTASAHIGAMDAANFEQYISERGLNYVAMPADCYSFNMEDLDYSSAETYKIINLQLNTSEIDRFEQTLEEGQTCVLPIMLTSTSDSILADKNTLILKPEVIIPSLSVTESSSGTVTKYLPQSGGTISLSLGLQVENQWSFTCKVAIDEATTTLQGATLASDIISFEPGNTSSVQVNIPKFTQTSGNVGIKILEINGKDGFEFNPDPFILVASVEKYNLTTDMLSSNATEPSEGSLANLLDGDVGTYFHSAWSVSVADKHYVQVKLPVSTKTFRFTYTNRSNNGNAALAWFNLYTGATENNLQLYKRFAWDVDNLPSGAAGVYVSPDITIDNAASTLRFECEQNWTGGSFFVWSEFSLFILSE</sequence>
<evidence type="ECO:0000313" key="2">
    <source>
        <dbReference type="EMBL" id="CUP81400.1"/>
    </source>
</evidence>
<dbReference type="SUPFAM" id="SSF49785">
    <property type="entry name" value="Galactose-binding domain-like"/>
    <property type="match status" value="1"/>
</dbReference>
<organism evidence="2 4">
    <name type="scientific">Bacteroides faecis</name>
    <dbReference type="NCBI Taxonomy" id="674529"/>
    <lineage>
        <taxon>Bacteria</taxon>
        <taxon>Pseudomonadati</taxon>
        <taxon>Bacteroidota</taxon>
        <taxon>Bacteroidia</taxon>
        <taxon>Bacteroidales</taxon>
        <taxon>Bacteroidaceae</taxon>
        <taxon>Bacteroides</taxon>
    </lineage>
</organism>
<dbReference type="InterPro" id="IPR013728">
    <property type="entry name" value="BT_3987-like_N"/>
</dbReference>
<dbReference type="AlphaFoldDB" id="A0A3E5G4B2"/>
<evidence type="ECO:0000313" key="4">
    <source>
        <dbReference type="Proteomes" id="UP000095606"/>
    </source>
</evidence>
<dbReference type="RefSeq" id="WP_029425346.1">
    <property type="nucleotide sequence ID" value="NZ_CABMFH010000030.1"/>
</dbReference>
<evidence type="ECO:0000259" key="1">
    <source>
        <dbReference type="Pfam" id="PF08522"/>
    </source>
</evidence>